<accession>A0A6N2NKM8</accession>
<feature type="repeat" description="ANK" evidence="1">
    <location>
        <begin position="112"/>
        <end position="144"/>
    </location>
</feature>
<dbReference type="EMBL" id="CAADRP010002251">
    <property type="protein sequence ID" value="VFU64126.1"/>
    <property type="molecule type" value="Genomic_DNA"/>
</dbReference>
<feature type="compositionally biased region" description="Basic and acidic residues" evidence="2">
    <location>
        <begin position="235"/>
        <end position="255"/>
    </location>
</feature>
<dbReference type="InterPro" id="IPR002110">
    <property type="entry name" value="Ankyrin_rpt"/>
</dbReference>
<sequence length="551" mass="62098">MGSEEILERPYIAAMNGDWNGMVDFYKNNARYLVAPVTFTSDTGLHLAVHSNTEKPLKDLLEIMEGIESFLPNSKNKFGNTVLHEATIYGNYEAAGLLVRLCPDLLMEKNNDGETPLFTAASFGEAEIVKFLFRSEPERRVNGKSSLLEIHHQRGDGLSILSAAIIRQHFETALLLLDLDGSLHSVEDKKGRTALQYLADMPSAFESGVSMGICERLINCCLPVKRHHKLKSQVETRFKERKEQGDVESGQGRDSEDLESGSEWNQRGGIFKYLKVPKGCWLEGFWNQKTKHVFALKLAKLLIKKDESLNKVSITITDEEQGLGGKENEKGENKCTEITIKVKDTAGSSETNSSILTSKEHIPLFIATRNGIEVIVREILDRYPYAVEQLNEKGQSILHVAVMHRQEKIFSLVKQRKIPMARLHRVPDREGNTLLHHVAHMEHYRGGTRPGAALQLQEELQWYEVSPIHPCLYLLIKIIHGLASSKGNSFSLCNASEQDRQDSRRSLQSESQGTTGKCTKMDQGNDSVLFHSSCRSVCYCLRCCVYCAWRF</sequence>
<dbReference type="SUPFAM" id="SSF48403">
    <property type="entry name" value="Ankyrin repeat"/>
    <property type="match status" value="2"/>
</dbReference>
<dbReference type="AlphaFoldDB" id="A0A6N2NKM8"/>
<evidence type="ECO:0000313" key="3">
    <source>
        <dbReference type="EMBL" id="VFU64126.1"/>
    </source>
</evidence>
<keyword evidence="1" id="KW-0040">ANK repeat</keyword>
<feature type="region of interest" description="Disordered" evidence="2">
    <location>
        <begin position="235"/>
        <end position="262"/>
    </location>
</feature>
<evidence type="ECO:0000256" key="1">
    <source>
        <dbReference type="PROSITE-ProRule" id="PRU00023"/>
    </source>
</evidence>
<gene>
    <name evidence="3" type="ORF">SVIM_LOCUS491081</name>
</gene>
<dbReference type="InterPro" id="IPR036770">
    <property type="entry name" value="Ankyrin_rpt-contain_sf"/>
</dbReference>
<dbReference type="GO" id="GO:0016020">
    <property type="term" value="C:membrane"/>
    <property type="evidence" value="ECO:0007669"/>
    <property type="project" value="TreeGrafter"/>
</dbReference>
<organism evidence="3">
    <name type="scientific">Salix viminalis</name>
    <name type="common">Common osier</name>
    <name type="synonym">Basket willow</name>
    <dbReference type="NCBI Taxonomy" id="40686"/>
    <lineage>
        <taxon>Eukaryota</taxon>
        <taxon>Viridiplantae</taxon>
        <taxon>Streptophyta</taxon>
        <taxon>Embryophyta</taxon>
        <taxon>Tracheophyta</taxon>
        <taxon>Spermatophyta</taxon>
        <taxon>Magnoliopsida</taxon>
        <taxon>eudicotyledons</taxon>
        <taxon>Gunneridae</taxon>
        <taxon>Pentapetalae</taxon>
        <taxon>rosids</taxon>
        <taxon>fabids</taxon>
        <taxon>Malpighiales</taxon>
        <taxon>Salicaceae</taxon>
        <taxon>Saliceae</taxon>
        <taxon>Salix</taxon>
    </lineage>
</organism>
<dbReference type="PROSITE" id="PS50297">
    <property type="entry name" value="ANK_REP_REGION"/>
    <property type="match status" value="1"/>
</dbReference>
<proteinExistence type="predicted"/>
<dbReference type="SMART" id="SM00248">
    <property type="entry name" value="ANK"/>
    <property type="match status" value="7"/>
</dbReference>
<name>A0A6N2NKM8_SALVM</name>
<reference evidence="3" key="1">
    <citation type="submission" date="2019-03" db="EMBL/GenBank/DDBJ databases">
        <authorList>
            <person name="Mank J."/>
            <person name="Almeida P."/>
        </authorList>
    </citation>
    <scope>NUCLEOTIDE SEQUENCE</scope>
    <source>
        <strain evidence="3">78183</strain>
    </source>
</reference>
<dbReference type="PANTHER" id="PTHR24177:SF331">
    <property type="entry name" value="PGG DOMAIN-CONTAINING PROTEIN"/>
    <property type="match status" value="1"/>
</dbReference>
<dbReference type="Pfam" id="PF12796">
    <property type="entry name" value="Ank_2"/>
    <property type="match status" value="1"/>
</dbReference>
<dbReference type="PANTHER" id="PTHR24177">
    <property type="entry name" value="CASKIN"/>
    <property type="match status" value="1"/>
</dbReference>
<dbReference type="PROSITE" id="PS50088">
    <property type="entry name" value="ANK_REPEAT"/>
    <property type="match status" value="1"/>
</dbReference>
<evidence type="ECO:0000256" key="2">
    <source>
        <dbReference type="SAM" id="MobiDB-lite"/>
    </source>
</evidence>
<protein>
    <submittedName>
        <fullName evidence="3">Uncharacterized protein</fullName>
    </submittedName>
</protein>
<dbReference type="Gene3D" id="1.25.40.20">
    <property type="entry name" value="Ankyrin repeat-containing domain"/>
    <property type="match status" value="2"/>
</dbReference>